<accession>A0A1D6GCE2</accession>
<evidence type="ECO:0000313" key="3">
    <source>
        <dbReference type="EMBL" id="AQL00701.1"/>
    </source>
</evidence>
<dbReference type="AlphaFoldDB" id="A0A1D6GCE2"/>
<name>A0A1D6GCE2_MAIZE</name>
<sequence length="140" mass="14860">MHITAAISSSPILIFLAVSPSRASPSTSPSPCIWATASPRTEGGWHSGTTPGPAPTAPADPPGKSQNHHQASAASRCGLSGEGHDLHVFSDRQETVGYVSHNKLEKMIILTRKVILTVHVTFADMDLDGFLHIRKAGRAF</sequence>
<protein>
    <submittedName>
        <fullName evidence="3">Uncharacterized protein</fullName>
    </submittedName>
</protein>
<proteinExistence type="predicted"/>
<organism evidence="3">
    <name type="scientific">Zea mays</name>
    <name type="common">Maize</name>
    <dbReference type="NCBI Taxonomy" id="4577"/>
    <lineage>
        <taxon>Eukaryota</taxon>
        <taxon>Viridiplantae</taxon>
        <taxon>Streptophyta</taxon>
        <taxon>Embryophyta</taxon>
        <taxon>Tracheophyta</taxon>
        <taxon>Spermatophyta</taxon>
        <taxon>Magnoliopsida</taxon>
        <taxon>Liliopsida</taxon>
        <taxon>Poales</taxon>
        <taxon>Poaceae</taxon>
        <taxon>PACMAD clade</taxon>
        <taxon>Panicoideae</taxon>
        <taxon>Andropogonodae</taxon>
        <taxon>Andropogoneae</taxon>
        <taxon>Tripsacinae</taxon>
        <taxon>Zea</taxon>
    </lineage>
</organism>
<feature type="signal peptide" evidence="2">
    <location>
        <begin position="1"/>
        <end position="23"/>
    </location>
</feature>
<gene>
    <name evidence="3" type="ORF">ZEAMMB73_Zm00001d012778</name>
</gene>
<feature type="compositionally biased region" description="Pro residues" evidence="1">
    <location>
        <begin position="52"/>
        <end position="61"/>
    </location>
</feature>
<feature type="region of interest" description="Disordered" evidence="1">
    <location>
        <begin position="23"/>
        <end position="77"/>
    </location>
</feature>
<dbReference type="InParanoid" id="A0A1D6GCE2"/>
<feature type="compositionally biased region" description="Polar residues" evidence="1">
    <location>
        <begin position="64"/>
        <end position="73"/>
    </location>
</feature>
<dbReference type="EMBL" id="CM000784">
    <property type="protein sequence ID" value="AQL00701.1"/>
    <property type="molecule type" value="Genomic_DNA"/>
</dbReference>
<feature type="chain" id="PRO_5010804381" evidence="2">
    <location>
        <begin position="24"/>
        <end position="140"/>
    </location>
</feature>
<evidence type="ECO:0000256" key="1">
    <source>
        <dbReference type="SAM" id="MobiDB-lite"/>
    </source>
</evidence>
<keyword evidence="2" id="KW-0732">Signal</keyword>
<reference evidence="3" key="1">
    <citation type="submission" date="2015-12" db="EMBL/GenBank/DDBJ databases">
        <title>Update maize B73 reference genome by single molecule sequencing technologies.</title>
        <authorList>
            <consortium name="Maize Genome Sequencing Project"/>
            <person name="Ware D."/>
        </authorList>
    </citation>
    <scope>NUCLEOTIDE SEQUENCE</scope>
    <source>
        <tissue evidence="3">Seedling</tissue>
    </source>
</reference>
<evidence type="ECO:0000256" key="2">
    <source>
        <dbReference type="SAM" id="SignalP"/>
    </source>
</evidence>